<dbReference type="AlphaFoldDB" id="A0A7W5ZIQ4"/>
<evidence type="ECO:0000313" key="1">
    <source>
        <dbReference type="EMBL" id="MBB3837609.1"/>
    </source>
</evidence>
<accession>A0A7W5ZIQ4</accession>
<evidence type="ECO:0000313" key="2">
    <source>
        <dbReference type="Proteomes" id="UP000541352"/>
    </source>
</evidence>
<gene>
    <name evidence="1" type="ORF">FHS57_001606</name>
</gene>
<name>A0A7W5ZIQ4_9BACT</name>
<dbReference type="Proteomes" id="UP000541352">
    <property type="component" value="Unassembled WGS sequence"/>
</dbReference>
<organism evidence="1 2">
    <name type="scientific">Runella defluvii</name>
    <dbReference type="NCBI Taxonomy" id="370973"/>
    <lineage>
        <taxon>Bacteria</taxon>
        <taxon>Pseudomonadati</taxon>
        <taxon>Bacteroidota</taxon>
        <taxon>Cytophagia</taxon>
        <taxon>Cytophagales</taxon>
        <taxon>Spirosomataceae</taxon>
        <taxon>Runella</taxon>
    </lineage>
</organism>
<dbReference type="RefSeq" id="WP_183972323.1">
    <property type="nucleotide sequence ID" value="NZ_JACIBY010000003.1"/>
</dbReference>
<protein>
    <submittedName>
        <fullName evidence="1">Uncharacterized protein</fullName>
    </submittedName>
</protein>
<keyword evidence="2" id="KW-1185">Reference proteome</keyword>
<proteinExistence type="predicted"/>
<reference evidence="1 2" key="1">
    <citation type="submission" date="2020-08" db="EMBL/GenBank/DDBJ databases">
        <title>Genomic Encyclopedia of Type Strains, Phase IV (KMG-IV): sequencing the most valuable type-strain genomes for metagenomic binning, comparative biology and taxonomic classification.</title>
        <authorList>
            <person name="Goeker M."/>
        </authorList>
    </citation>
    <scope>NUCLEOTIDE SEQUENCE [LARGE SCALE GENOMIC DNA]</scope>
    <source>
        <strain evidence="1 2">DSM 17976</strain>
    </source>
</reference>
<comment type="caution">
    <text evidence="1">The sequence shown here is derived from an EMBL/GenBank/DDBJ whole genome shotgun (WGS) entry which is preliminary data.</text>
</comment>
<dbReference type="EMBL" id="JACIBY010000003">
    <property type="protein sequence ID" value="MBB3837609.1"/>
    <property type="molecule type" value="Genomic_DNA"/>
</dbReference>
<sequence>MKKKEIKFFTQEDNFVEKTRVVKEEVFVPEAHITSNGKLSLPLPTLEFLGVESTLTARFKVGVDQNKKGFVGLYLIPSDESDPTAFELVKIGRGFSLLLKGIFIKLGLAYRTTEFHFTIKKIDLDGIGTGFFAKLVDEKPRTKKSDDGDED</sequence>